<evidence type="ECO:0000313" key="4">
    <source>
        <dbReference type="Proteomes" id="UP000694867"/>
    </source>
</evidence>
<dbReference type="GO" id="GO:0017177">
    <property type="term" value="C:glucosidase II complex"/>
    <property type="evidence" value="ECO:0007669"/>
    <property type="project" value="TreeGrafter"/>
</dbReference>
<proteinExistence type="predicted"/>
<evidence type="ECO:0000256" key="1">
    <source>
        <dbReference type="ARBA" id="ARBA00023157"/>
    </source>
</evidence>
<sequence>MAHRRLHRLIQSLVIFGVLFLIYQMYALNQLQETTVRSRRRKPLPDLPPVSSRGHKTPVGVAARWAHLYWEETSDHFSCGDSLRVLPWTKVNDDFCDCGHGEDVGDEPSTGACLDTFFTCSYDPNVQVPASRVNDGLCDCCDGSDEPKDVPLPAFARLSTSRQKSLGVYQTPCINRCQL</sequence>
<dbReference type="PANTHER" id="PTHR12630">
    <property type="entry name" value="N-LINKED OLIGOSACCHARIDE PROCESSING"/>
    <property type="match status" value="1"/>
</dbReference>
<dbReference type="Pfam" id="PF12999">
    <property type="entry name" value="PRKCSH-like"/>
    <property type="match status" value="1"/>
</dbReference>
<accession>A0AAJ6VZN5</accession>
<dbReference type="KEGG" id="goe:100903904"/>
<dbReference type="RefSeq" id="XP_003746780.1">
    <property type="nucleotide sequence ID" value="XM_003746732.2"/>
</dbReference>
<evidence type="ECO:0000256" key="2">
    <source>
        <dbReference type="SAM" id="Phobius"/>
    </source>
</evidence>
<feature type="domain" description="Glucosidase II beta subunit N-terminal" evidence="3">
    <location>
        <begin position="59"/>
        <end position="147"/>
    </location>
</feature>
<dbReference type="PANTHER" id="PTHR12630:SF1">
    <property type="entry name" value="GLUCOSIDASE 2 SUBUNIT BETA"/>
    <property type="match status" value="1"/>
</dbReference>
<dbReference type="InterPro" id="IPR028146">
    <property type="entry name" value="PRKCSH_N"/>
</dbReference>
<dbReference type="AlphaFoldDB" id="A0AAJ6VZN5"/>
<keyword evidence="2" id="KW-0472">Membrane</keyword>
<feature type="transmembrane region" description="Helical" evidence="2">
    <location>
        <begin position="9"/>
        <end position="28"/>
    </location>
</feature>
<dbReference type="SUPFAM" id="SSF57424">
    <property type="entry name" value="LDL receptor-like module"/>
    <property type="match status" value="1"/>
</dbReference>
<dbReference type="GO" id="GO:0006491">
    <property type="term" value="P:N-glycan processing"/>
    <property type="evidence" value="ECO:0007669"/>
    <property type="project" value="TreeGrafter"/>
</dbReference>
<evidence type="ECO:0000313" key="5">
    <source>
        <dbReference type="RefSeq" id="XP_003746780.1"/>
    </source>
</evidence>
<name>A0AAJ6VZN5_9ACAR</name>
<keyword evidence="2" id="KW-0812">Transmembrane</keyword>
<dbReference type="GeneID" id="100903904"/>
<evidence type="ECO:0000259" key="3">
    <source>
        <dbReference type="Pfam" id="PF12999"/>
    </source>
</evidence>
<organism evidence="4 5">
    <name type="scientific">Galendromus occidentalis</name>
    <name type="common">western predatory mite</name>
    <dbReference type="NCBI Taxonomy" id="34638"/>
    <lineage>
        <taxon>Eukaryota</taxon>
        <taxon>Metazoa</taxon>
        <taxon>Ecdysozoa</taxon>
        <taxon>Arthropoda</taxon>
        <taxon>Chelicerata</taxon>
        <taxon>Arachnida</taxon>
        <taxon>Acari</taxon>
        <taxon>Parasitiformes</taxon>
        <taxon>Mesostigmata</taxon>
        <taxon>Gamasina</taxon>
        <taxon>Phytoseioidea</taxon>
        <taxon>Phytoseiidae</taxon>
        <taxon>Typhlodrominae</taxon>
        <taxon>Galendromus</taxon>
    </lineage>
</organism>
<dbReference type="InterPro" id="IPR039794">
    <property type="entry name" value="Gtb1-like"/>
</dbReference>
<reference evidence="5" key="1">
    <citation type="submission" date="2025-08" db="UniProtKB">
        <authorList>
            <consortium name="RefSeq"/>
        </authorList>
    </citation>
    <scope>IDENTIFICATION</scope>
</reference>
<protein>
    <submittedName>
        <fullName evidence="5">Uncharacterized protein LOC100903904</fullName>
    </submittedName>
</protein>
<keyword evidence="4" id="KW-1185">Reference proteome</keyword>
<gene>
    <name evidence="5" type="primary">LOC100903904</name>
</gene>
<keyword evidence="2" id="KW-1133">Transmembrane helix</keyword>
<dbReference type="InterPro" id="IPR036055">
    <property type="entry name" value="LDL_receptor-like_sf"/>
</dbReference>
<keyword evidence="1" id="KW-1015">Disulfide bond</keyword>
<dbReference type="Proteomes" id="UP000694867">
    <property type="component" value="Unplaced"/>
</dbReference>